<evidence type="ECO:0000259" key="7">
    <source>
        <dbReference type="Pfam" id="PF10035"/>
    </source>
</evidence>
<dbReference type="InterPro" id="IPR003740">
    <property type="entry name" value="YitT"/>
</dbReference>
<dbReference type="Gene3D" id="3.30.70.120">
    <property type="match status" value="1"/>
</dbReference>
<dbReference type="PIRSF" id="PIRSF006483">
    <property type="entry name" value="Membrane_protein_YitT"/>
    <property type="match status" value="1"/>
</dbReference>
<dbReference type="Proteomes" id="UP000440066">
    <property type="component" value="Unassembled WGS sequence"/>
</dbReference>
<dbReference type="CDD" id="cd16380">
    <property type="entry name" value="YitT_C"/>
    <property type="match status" value="1"/>
</dbReference>
<feature type="transmembrane region" description="Helical" evidence="6">
    <location>
        <begin position="109"/>
        <end position="133"/>
    </location>
</feature>
<dbReference type="InterPro" id="IPR019264">
    <property type="entry name" value="DUF2179"/>
</dbReference>
<feature type="transmembrane region" description="Helical" evidence="6">
    <location>
        <begin position="82"/>
        <end position="103"/>
    </location>
</feature>
<organism evidence="8 9">
    <name type="scientific">Fundicoccus ignavus</name>
    <dbReference type="NCBI Taxonomy" id="2664442"/>
    <lineage>
        <taxon>Bacteria</taxon>
        <taxon>Bacillati</taxon>
        <taxon>Bacillota</taxon>
        <taxon>Bacilli</taxon>
        <taxon>Lactobacillales</taxon>
        <taxon>Aerococcaceae</taxon>
        <taxon>Fundicoccus</taxon>
    </lineage>
</organism>
<keyword evidence="2" id="KW-1003">Cell membrane</keyword>
<proteinExistence type="predicted"/>
<evidence type="ECO:0000256" key="5">
    <source>
        <dbReference type="ARBA" id="ARBA00023136"/>
    </source>
</evidence>
<evidence type="ECO:0000313" key="8">
    <source>
        <dbReference type="EMBL" id="MRJ46217.1"/>
    </source>
</evidence>
<dbReference type="GO" id="GO:0005886">
    <property type="term" value="C:plasma membrane"/>
    <property type="evidence" value="ECO:0007669"/>
    <property type="project" value="UniProtKB-SubCell"/>
</dbReference>
<comment type="subcellular location">
    <subcellularLocation>
        <location evidence="1">Cell membrane</location>
        <topology evidence="1">Multi-pass membrane protein</topology>
    </subcellularLocation>
</comment>
<evidence type="ECO:0000313" key="9">
    <source>
        <dbReference type="Proteomes" id="UP000440066"/>
    </source>
</evidence>
<feature type="domain" description="DUF2179" evidence="7">
    <location>
        <begin position="221"/>
        <end position="275"/>
    </location>
</feature>
<dbReference type="InterPro" id="IPR015867">
    <property type="entry name" value="N-reg_PII/ATP_PRibTrfase_C"/>
</dbReference>
<feature type="transmembrane region" description="Helical" evidence="6">
    <location>
        <begin position="48"/>
        <end position="70"/>
    </location>
</feature>
<evidence type="ECO:0000256" key="3">
    <source>
        <dbReference type="ARBA" id="ARBA00022692"/>
    </source>
</evidence>
<gene>
    <name evidence="8" type="ORF">GF867_01325</name>
</gene>
<feature type="transmembrane region" description="Helical" evidence="6">
    <location>
        <begin position="12"/>
        <end position="36"/>
    </location>
</feature>
<comment type="caution">
    <text evidence="8">The sequence shown here is derived from an EMBL/GenBank/DDBJ whole genome shotgun (WGS) entry which is preliminary data.</text>
</comment>
<keyword evidence="4 6" id="KW-1133">Transmembrane helix</keyword>
<feature type="transmembrane region" description="Helical" evidence="6">
    <location>
        <begin position="145"/>
        <end position="167"/>
    </location>
</feature>
<evidence type="ECO:0000256" key="1">
    <source>
        <dbReference type="ARBA" id="ARBA00004651"/>
    </source>
</evidence>
<feature type="transmembrane region" description="Helical" evidence="6">
    <location>
        <begin position="173"/>
        <end position="192"/>
    </location>
</feature>
<dbReference type="PANTHER" id="PTHR33545:SF4">
    <property type="entry name" value="UPF0750 MEMBRANE PROTEIN YXKD"/>
    <property type="match status" value="1"/>
</dbReference>
<protein>
    <submittedName>
        <fullName evidence="8">DUF2179 domain-containing protein</fullName>
    </submittedName>
</protein>
<dbReference type="PANTHER" id="PTHR33545">
    <property type="entry name" value="UPF0750 MEMBRANE PROTEIN YITT-RELATED"/>
    <property type="match status" value="1"/>
</dbReference>
<dbReference type="InterPro" id="IPR051461">
    <property type="entry name" value="UPF0750_membrane"/>
</dbReference>
<keyword evidence="5 6" id="KW-0472">Membrane</keyword>
<evidence type="ECO:0000256" key="4">
    <source>
        <dbReference type="ARBA" id="ARBA00022989"/>
    </source>
</evidence>
<dbReference type="Pfam" id="PF02588">
    <property type="entry name" value="YitT_membrane"/>
    <property type="match status" value="1"/>
</dbReference>
<reference evidence="8 9" key="1">
    <citation type="submission" date="2019-11" db="EMBL/GenBank/DDBJ databases">
        <title>Characterisation of Fundicoccus ignavus gen. nov. sp. nov., a novel genus of the family Aerococcaceae from bulk tank milk.</title>
        <authorList>
            <person name="Siebert A."/>
            <person name="Huptas C."/>
            <person name="Wenning M."/>
            <person name="Scherer S."/>
            <person name="Doll E.V."/>
        </authorList>
    </citation>
    <scope>NUCLEOTIDE SEQUENCE [LARGE SCALE GENOMIC DNA]</scope>
    <source>
        <strain evidence="8 9">DSM 109652</strain>
    </source>
</reference>
<keyword evidence="3 6" id="KW-0812">Transmembrane</keyword>
<evidence type="ECO:0000256" key="6">
    <source>
        <dbReference type="SAM" id="Phobius"/>
    </source>
</evidence>
<dbReference type="EMBL" id="WJQT01000001">
    <property type="protein sequence ID" value="MRJ46217.1"/>
    <property type="molecule type" value="Genomic_DNA"/>
</dbReference>
<dbReference type="AlphaFoldDB" id="A0A844C6U5"/>
<dbReference type="Pfam" id="PF10035">
    <property type="entry name" value="DUF2179"/>
    <property type="match status" value="1"/>
</dbReference>
<name>A0A844C6U5_9LACT</name>
<accession>A0A844C6U5</accession>
<sequence length="291" mass="31952">MRFLKSKDTWISILMVIIGTFLYALTVNAVVIPNTLGEGGATGMTLMIFYWLGWNPAIVSFVLNAILLVIGWRHLEKRQIMYTIVSMFVMSVALEYTTGFSFVSDNTVVAAVAGGVLSGLAIGIVSLGGGTTGGTEIIAWIMKKYLGIGVSAGLLLIDFLVVAPLTVQIGLEKAILTLIMLYVMSKVLNFIIEGFNPKKSITIISKQHEAIAAAIQEKVDRGITILDGKGYYSREAHQILYIVINRHQLINVQNIIYELDPKAFVIITDVQQVIGEGFTFYLSDEDVVQRP</sequence>
<evidence type="ECO:0000256" key="2">
    <source>
        <dbReference type="ARBA" id="ARBA00022475"/>
    </source>
</evidence>